<dbReference type="EMBL" id="CAADJA010000002">
    <property type="protein sequence ID" value="VFS49370.1"/>
    <property type="molecule type" value="Genomic_DNA"/>
</dbReference>
<dbReference type="Proteomes" id="UP000373449">
    <property type="component" value="Unassembled WGS sequence"/>
</dbReference>
<dbReference type="RefSeq" id="WP_134531271.1">
    <property type="nucleotide sequence ID" value="NZ_CAADJA010000002.1"/>
</dbReference>
<gene>
    <name evidence="1" type="ORF">NCTC12282_03846</name>
</gene>
<organism evidence="1 2">
    <name type="scientific">Budvicia aquatica</name>
    <dbReference type="NCBI Taxonomy" id="82979"/>
    <lineage>
        <taxon>Bacteria</taxon>
        <taxon>Pseudomonadati</taxon>
        <taxon>Pseudomonadota</taxon>
        <taxon>Gammaproteobacteria</taxon>
        <taxon>Enterobacterales</taxon>
        <taxon>Budviciaceae</taxon>
        <taxon>Budvicia</taxon>
    </lineage>
</organism>
<accession>A0A484ZLL7</accession>
<evidence type="ECO:0000313" key="2">
    <source>
        <dbReference type="Proteomes" id="UP000373449"/>
    </source>
</evidence>
<proteinExistence type="predicted"/>
<protein>
    <submittedName>
        <fullName evidence="1">CRISPR-associated helicase Cas3, subtype I-F/YPEST</fullName>
    </submittedName>
</protein>
<dbReference type="AlphaFoldDB" id="A0A484ZLL7"/>
<reference evidence="1 2" key="1">
    <citation type="submission" date="2019-03" db="EMBL/GenBank/DDBJ databases">
        <authorList>
            <consortium name="Pathogen Informatics"/>
        </authorList>
    </citation>
    <scope>NUCLEOTIDE SEQUENCE [LARGE SCALE GENOMIC DNA]</scope>
    <source>
        <strain evidence="1 2">NCTC12282</strain>
    </source>
</reference>
<sequence length="63" mass="7149">MLNGLVFFADFGSFEKQYPHWQQDIVKDGIDANSGSNYAWANLPPLAQAVGWLITSHHRMPFL</sequence>
<evidence type="ECO:0000313" key="1">
    <source>
        <dbReference type="EMBL" id="VFS49370.1"/>
    </source>
</evidence>
<name>A0A484ZLL7_9GAMM</name>